<comment type="caution">
    <text evidence="1">The sequence shown here is derived from an EMBL/GenBank/DDBJ whole genome shotgun (WGS) entry which is preliminary data.</text>
</comment>
<dbReference type="RefSeq" id="WP_087211935.1">
    <property type="nucleotide sequence ID" value="NZ_JACSPP010000006.1"/>
</dbReference>
<gene>
    <name evidence="1" type="ORF">H9625_03385</name>
</gene>
<protein>
    <submittedName>
        <fullName evidence="1">Uncharacterized protein</fullName>
    </submittedName>
</protein>
<accession>A0ABR8Y5M4</accession>
<dbReference type="Proteomes" id="UP000620874">
    <property type="component" value="Unassembled WGS sequence"/>
</dbReference>
<evidence type="ECO:0000313" key="2">
    <source>
        <dbReference type="Proteomes" id="UP000620874"/>
    </source>
</evidence>
<keyword evidence="2" id="KW-1185">Reference proteome</keyword>
<proteinExistence type="predicted"/>
<reference evidence="1 2" key="1">
    <citation type="submission" date="2020-08" db="EMBL/GenBank/DDBJ databases">
        <title>A Genomic Blueprint of the Chicken Gut Microbiome.</title>
        <authorList>
            <person name="Gilroy R."/>
            <person name="Ravi A."/>
            <person name="Getino M."/>
            <person name="Pursley I."/>
            <person name="Horton D.L."/>
            <person name="Alikhan N.-F."/>
            <person name="Baker D."/>
            <person name="Gharbi K."/>
            <person name="Hall N."/>
            <person name="Watson M."/>
            <person name="Adriaenssens E.M."/>
            <person name="Foster-Nyarko E."/>
            <person name="Jarju S."/>
            <person name="Secka A."/>
            <person name="Antonio M."/>
            <person name="Oren A."/>
            <person name="Chaudhuri R."/>
            <person name="La Ragione R.M."/>
            <person name="Hildebrand F."/>
            <person name="Pallen M.J."/>
        </authorList>
    </citation>
    <scope>NUCLEOTIDE SEQUENCE [LARGE SCALE GENOMIC DNA]</scope>
    <source>
        <strain evidence="1 2">Sa1CVN1</strain>
    </source>
</reference>
<evidence type="ECO:0000313" key="1">
    <source>
        <dbReference type="EMBL" id="MBD8039501.1"/>
    </source>
</evidence>
<dbReference type="EMBL" id="JACSPP010000006">
    <property type="protein sequence ID" value="MBD8039501.1"/>
    <property type="molecule type" value="Genomic_DNA"/>
</dbReference>
<sequence length="144" mass="16152">MNELKVSLKRIAEDGFTRNDEILADESKTLIPQMGFELLSDINKNMLTIVAHVGYVTPAKEVGAALRFRFSLEVDSLSNLEYVTNPQKGTHQYKFPNGFIEAVLTDVYATARILIAQKLRGTRLENIYLPFGGAGSLVRMMQKK</sequence>
<organism evidence="1 2">
    <name type="scientific">Phocaeicola intestinalis</name>
    <dbReference type="NCBI Taxonomy" id="2762212"/>
    <lineage>
        <taxon>Bacteria</taxon>
        <taxon>Pseudomonadati</taxon>
        <taxon>Bacteroidota</taxon>
        <taxon>Bacteroidia</taxon>
        <taxon>Bacteroidales</taxon>
        <taxon>Bacteroidaceae</taxon>
        <taxon>Phocaeicola</taxon>
    </lineage>
</organism>
<name>A0ABR8Y5M4_9BACT</name>